<proteinExistence type="predicted"/>
<dbReference type="VEuPathDB" id="AmoebaDB:NF0001360"/>
<protein>
    <submittedName>
        <fullName evidence="2">Uncharacterized protein</fullName>
    </submittedName>
</protein>
<evidence type="ECO:0000256" key="1">
    <source>
        <dbReference type="SAM" id="MobiDB-lite"/>
    </source>
</evidence>
<feature type="region of interest" description="Disordered" evidence="1">
    <location>
        <begin position="1"/>
        <end position="42"/>
    </location>
</feature>
<reference evidence="2 3" key="1">
    <citation type="journal article" date="2019" name="Sci. Rep.">
        <title>Nanopore sequencing improves the draft genome of the human pathogenic amoeba Naegleria fowleri.</title>
        <authorList>
            <person name="Liechti N."/>
            <person name="Schurch N."/>
            <person name="Bruggmann R."/>
            <person name="Wittwer M."/>
        </authorList>
    </citation>
    <scope>NUCLEOTIDE SEQUENCE [LARGE SCALE GENOMIC DNA]</scope>
    <source>
        <strain evidence="2 3">ATCC 30894</strain>
    </source>
</reference>
<name>A0A6A5CCK8_NAEFO</name>
<dbReference type="VEuPathDB" id="AmoebaDB:NfTy_003350"/>
<evidence type="ECO:0000313" key="3">
    <source>
        <dbReference type="Proteomes" id="UP000444721"/>
    </source>
</evidence>
<organism evidence="2 3">
    <name type="scientific">Naegleria fowleri</name>
    <name type="common">Brain eating amoeba</name>
    <dbReference type="NCBI Taxonomy" id="5763"/>
    <lineage>
        <taxon>Eukaryota</taxon>
        <taxon>Discoba</taxon>
        <taxon>Heterolobosea</taxon>
        <taxon>Tetramitia</taxon>
        <taxon>Eutetramitia</taxon>
        <taxon>Vahlkampfiidae</taxon>
        <taxon>Naegleria</taxon>
    </lineage>
</organism>
<evidence type="ECO:0000313" key="2">
    <source>
        <dbReference type="EMBL" id="KAF0984294.1"/>
    </source>
</evidence>
<sequence>MTKLPLSNDDDEMNLTNKKRKPNHPNMNNSNTNNMKDDKSLNFSFSDHHPEGMLLPPTMPSSSSSAPLQSNLSHITDDLILHLLCEYLEDDHRTQFSLLSSCSKFRNIILYHPNFPVHSACDPNDFAVGFLYRMEGALRHYTCGLHLQKPPQKEKFKEESTMERAYRHGLEKLLKSDHHEWMKSSWNDSLLEIETFHSVNGNNVEYTCCDLLLLSLNQGSHVNEQDTVLSSSPPSPSPVRVTQYYFAFVVDGGQRMIRYMLSSGDNVLISIKGKYMDPYYNLFIPKFEELRKQTEIGSKLTSTQLLDILLVAAGMTDGSDKILQIYKKEMTVYENLLKKEEELRAKLEAEQKEQALADQNNETNEEEGDEEDEEEDDESEEEKEEDDSIKVK</sequence>
<dbReference type="Proteomes" id="UP000444721">
    <property type="component" value="Unassembled WGS sequence"/>
</dbReference>
<keyword evidence="3" id="KW-1185">Reference proteome</keyword>
<comment type="caution">
    <text evidence="2">The sequence shown here is derived from an EMBL/GenBank/DDBJ whole genome shotgun (WGS) entry which is preliminary data.</text>
</comment>
<dbReference type="VEuPathDB" id="AmoebaDB:FDP41_007471"/>
<dbReference type="EMBL" id="VFQX01000003">
    <property type="protein sequence ID" value="KAF0984294.1"/>
    <property type="molecule type" value="Genomic_DNA"/>
</dbReference>
<dbReference type="GeneID" id="68114689"/>
<feature type="compositionally biased region" description="Low complexity" evidence="1">
    <location>
        <begin position="24"/>
        <end position="34"/>
    </location>
</feature>
<gene>
    <name evidence="2" type="ORF">FDP41_007471</name>
</gene>
<feature type="region of interest" description="Disordered" evidence="1">
    <location>
        <begin position="348"/>
        <end position="392"/>
    </location>
</feature>
<dbReference type="OrthoDB" id="10579531at2759"/>
<feature type="compositionally biased region" description="Acidic residues" evidence="1">
    <location>
        <begin position="363"/>
        <end position="392"/>
    </location>
</feature>
<dbReference type="RefSeq" id="XP_044569007.1">
    <property type="nucleotide sequence ID" value="XM_044711220.1"/>
</dbReference>
<dbReference type="AlphaFoldDB" id="A0A6A5CCK8"/>
<accession>A0A6A5CCK8</accession>